<dbReference type="SUPFAM" id="SSF50156">
    <property type="entry name" value="PDZ domain-like"/>
    <property type="match status" value="1"/>
</dbReference>
<sequence>MKSNINFTLLSLVVLIITMSASCKKDPKPAPIIERSQDELLRDSIAYYYKLYSLWAEQPEISGLNIQKFSDNYSDNNSLLTGLKGLTPYFSTYNGGIDRFSFLEDLTTYSDAGVDYGIYVSIGATTNDAAYPVVYYVDGGSPAHQAGLRRADVITQIQGLGDTKIPVTCDAEGNCSAVNPQQYQSVVTAVQEALKKPQLQFMAQKEGQQATSYSLLPTSFQLNAIQNSRIFLPATKPTGYFMLSSFEDVDDFYARREIDQTFQEFEAAGIKELIIDMRYNGGGYVNTAEYIANKIIGKKDNQKLMYSYGINKNLAADPDYSNTFADVIFTKSSTIEVNTLFFLVTKQTASAAELLINIFKPYLKVVIIAEEQSTYGKPVGFFREEVMGKAALWATSFKMINANKETDYWDGIAADRSYVTDYIFRDFGDPSENMLAAALNYTSGNATMAKIMAPQRAGAKKLKIKTVNKIPERGSIKKI</sequence>
<evidence type="ECO:0000313" key="3">
    <source>
        <dbReference type="EMBL" id="MBP3942145.1"/>
    </source>
</evidence>
<dbReference type="InterPro" id="IPR036034">
    <property type="entry name" value="PDZ_sf"/>
</dbReference>
<dbReference type="Pfam" id="PF03572">
    <property type="entry name" value="Peptidase_S41"/>
    <property type="match status" value="1"/>
</dbReference>
<dbReference type="Gene3D" id="3.90.226.10">
    <property type="entry name" value="2-enoyl-CoA Hydratase, Chain A, domain 1"/>
    <property type="match status" value="1"/>
</dbReference>
<proteinExistence type="predicted"/>
<dbReference type="InterPro" id="IPR029045">
    <property type="entry name" value="ClpP/crotonase-like_dom_sf"/>
</dbReference>
<evidence type="ECO:0000259" key="2">
    <source>
        <dbReference type="SMART" id="SM00245"/>
    </source>
</evidence>
<dbReference type="SMART" id="SM00245">
    <property type="entry name" value="TSPc"/>
    <property type="match status" value="1"/>
</dbReference>
<dbReference type="AlphaFoldDB" id="A0A8T4H784"/>
<dbReference type="PANTHER" id="PTHR32060:SF30">
    <property type="entry name" value="CARBOXY-TERMINAL PROCESSING PROTEASE CTPA"/>
    <property type="match status" value="1"/>
</dbReference>
<feature type="signal peptide" evidence="1">
    <location>
        <begin position="1"/>
        <end position="25"/>
    </location>
</feature>
<dbReference type="GO" id="GO:0008236">
    <property type="term" value="F:serine-type peptidase activity"/>
    <property type="evidence" value="ECO:0007669"/>
    <property type="project" value="InterPro"/>
</dbReference>
<dbReference type="Proteomes" id="UP000679691">
    <property type="component" value="Unassembled WGS sequence"/>
</dbReference>
<dbReference type="SUPFAM" id="SSF52096">
    <property type="entry name" value="ClpP/crotonase"/>
    <property type="match status" value="1"/>
</dbReference>
<reference evidence="3" key="1">
    <citation type="submission" date="2021-03" db="EMBL/GenBank/DDBJ databases">
        <authorList>
            <person name="Lu T."/>
            <person name="Wang Q."/>
            <person name="Han X."/>
        </authorList>
    </citation>
    <scope>NUCLEOTIDE SEQUENCE</scope>
    <source>
        <strain evidence="3">WQ 2009</strain>
    </source>
</reference>
<protein>
    <recommendedName>
        <fullName evidence="2">Tail specific protease domain-containing protein</fullName>
    </recommendedName>
</protein>
<dbReference type="GO" id="GO:0030288">
    <property type="term" value="C:outer membrane-bounded periplasmic space"/>
    <property type="evidence" value="ECO:0007669"/>
    <property type="project" value="TreeGrafter"/>
</dbReference>
<dbReference type="Gene3D" id="2.30.42.10">
    <property type="match status" value="1"/>
</dbReference>
<gene>
    <name evidence="3" type="ORF">J5U18_00960</name>
</gene>
<dbReference type="EMBL" id="JAGKSB010000001">
    <property type="protein sequence ID" value="MBP3942145.1"/>
    <property type="molecule type" value="Genomic_DNA"/>
</dbReference>
<dbReference type="GO" id="GO:0007165">
    <property type="term" value="P:signal transduction"/>
    <property type="evidence" value="ECO:0007669"/>
    <property type="project" value="TreeGrafter"/>
</dbReference>
<dbReference type="GO" id="GO:0006508">
    <property type="term" value="P:proteolysis"/>
    <property type="evidence" value="ECO:0007669"/>
    <property type="project" value="InterPro"/>
</dbReference>
<evidence type="ECO:0000256" key="1">
    <source>
        <dbReference type="SAM" id="SignalP"/>
    </source>
</evidence>
<feature type="chain" id="PRO_5035783993" description="Tail specific protease domain-containing protein" evidence="1">
    <location>
        <begin position="26"/>
        <end position="479"/>
    </location>
</feature>
<keyword evidence="4" id="KW-1185">Reference proteome</keyword>
<evidence type="ECO:0000313" key="4">
    <source>
        <dbReference type="Proteomes" id="UP000679691"/>
    </source>
</evidence>
<dbReference type="PANTHER" id="PTHR32060">
    <property type="entry name" value="TAIL-SPECIFIC PROTEASE"/>
    <property type="match status" value="1"/>
</dbReference>
<dbReference type="RefSeq" id="WP_353545626.1">
    <property type="nucleotide sequence ID" value="NZ_JAGKSB010000001.1"/>
</dbReference>
<dbReference type="Gene3D" id="3.30.750.170">
    <property type="match status" value="1"/>
</dbReference>
<organism evidence="3 4">
    <name type="scientific">Rhinopithecimicrobium faecis</name>
    <dbReference type="NCBI Taxonomy" id="2820698"/>
    <lineage>
        <taxon>Bacteria</taxon>
        <taxon>Pseudomonadati</taxon>
        <taxon>Bacteroidota</taxon>
        <taxon>Sphingobacteriia</taxon>
        <taxon>Sphingobacteriales</taxon>
        <taxon>Sphingobacteriaceae</taxon>
        <taxon>Rhinopithecimicrobium</taxon>
    </lineage>
</organism>
<dbReference type="GO" id="GO:0004175">
    <property type="term" value="F:endopeptidase activity"/>
    <property type="evidence" value="ECO:0007669"/>
    <property type="project" value="TreeGrafter"/>
</dbReference>
<accession>A0A8T4H784</accession>
<name>A0A8T4H784_9SPHI</name>
<dbReference type="InterPro" id="IPR005151">
    <property type="entry name" value="Tail-specific_protease"/>
</dbReference>
<dbReference type="PROSITE" id="PS51257">
    <property type="entry name" value="PROKAR_LIPOPROTEIN"/>
    <property type="match status" value="1"/>
</dbReference>
<comment type="caution">
    <text evidence="3">The sequence shown here is derived from an EMBL/GenBank/DDBJ whole genome shotgun (WGS) entry which is preliminary data.</text>
</comment>
<keyword evidence="1" id="KW-0732">Signal</keyword>
<feature type="domain" description="Tail specific protease" evidence="2">
    <location>
        <begin position="208"/>
        <end position="421"/>
    </location>
</feature>